<dbReference type="CDD" id="cd07061">
    <property type="entry name" value="HP_HAP_like"/>
    <property type="match status" value="1"/>
</dbReference>
<organism evidence="4 5">
    <name type="scientific">Sporothrix stenoceras</name>
    <dbReference type="NCBI Taxonomy" id="5173"/>
    <lineage>
        <taxon>Eukaryota</taxon>
        <taxon>Fungi</taxon>
        <taxon>Dikarya</taxon>
        <taxon>Ascomycota</taxon>
        <taxon>Pezizomycotina</taxon>
        <taxon>Sordariomycetes</taxon>
        <taxon>Sordariomycetidae</taxon>
        <taxon>Ophiostomatales</taxon>
        <taxon>Ophiostomataceae</taxon>
        <taxon>Sporothrix</taxon>
    </lineage>
</organism>
<dbReference type="PANTHER" id="PTHR11567:SF142">
    <property type="entry name" value="PHOSPHOGLYCERATE MUTASE-LIKE PROTEIN"/>
    <property type="match status" value="1"/>
</dbReference>
<feature type="chain" id="PRO_5047011814" description="Acid phosphatase" evidence="3">
    <location>
        <begin position="26"/>
        <end position="490"/>
    </location>
</feature>
<evidence type="ECO:0008006" key="6">
    <source>
        <dbReference type="Google" id="ProtNLM"/>
    </source>
</evidence>
<keyword evidence="2" id="KW-1133">Transmembrane helix</keyword>
<dbReference type="InterPro" id="IPR000560">
    <property type="entry name" value="His_Pase_clade-2"/>
</dbReference>
<evidence type="ECO:0000256" key="2">
    <source>
        <dbReference type="SAM" id="Phobius"/>
    </source>
</evidence>
<feature type="signal peptide" evidence="3">
    <location>
        <begin position="1"/>
        <end position="25"/>
    </location>
</feature>
<dbReference type="InterPro" id="IPR029033">
    <property type="entry name" value="His_PPase_superfam"/>
</dbReference>
<dbReference type="Gene3D" id="3.40.50.1240">
    <property type="entry name" value="Phosphoglycerate mutase-like"/>
    <property type="match status" value="1"/>
</dbReference>
<dbReference type="Proteomes" id="UP001583186">
    <property type="component" value="Unassembled WGS sequence"/>
</dbReference>
<evidence type="ECO:0000313" key="4">
    <source>
        <dbReference type="EMBL" id="KAL1894945.1"/>
    </source>
</evidence>
<name>A0ABR3Z4H1_9PEZI</name>
<reference evidence="4 5" key="1">
    <citation type="journal article" date="2024" name="IMA Fungus">
        <title>IMA Genome - F19 : A genome assembly and annotation guide to empower mycologists, including annotated draft genome sequences of Ceratocystis pirilliformis, Diaporthe australafricana, Fusarium ophioides, Paecilomyces lecythidis, and Sporothrix stenoceras.</title>
        <authorList>
            <person name="Aylward J."/>
            <person name="Wilson A.M."/>
            <person name="Visagie C.M."/>
            <person name="Spraker J."/>
            <person name="Barnes I."/>
            <person name="Buitendag C."/>
            <person name="Ceriani C."/>
            <person name="Del Mar Angel L."/>
            <person name="du Plessis D."/>
            <person name="Fuchs T."/>
            <person name="Gasser K."/>
            <person name="Kramer D."/>
            <person name="Li W."/>
            <person name="Munsamy K."/>
            <person name="Piso A."/>
            <person name="Price J.L."/>
            <person name="Sonnekus B."/>
            <person name="Thomas C."/>
            <person name="van der Nest A."/>
            <person name="van Dijk A."/>
            <person name="van Heerden A."/>
            <person name="van Vuuren N."/>
            <person name="Yilmaz N."/>
            <person name="Duong T.A."/>
            <person name="van der Merwe N.A."/>
            <person name="Wingfield M.J."/>
            <person name="Wingfield B.D."/>
        </authorList>
    </citation>
    <scope>NUCLEOTIDE SEQUENCE [LARGE SCALE GENOMIC DNA]</scope>
    <source>
        <strain evidence="4 5">CMW 5346</strain>
    </source>
</reference>
<protein>
    <recommendedName>
        <fullName evidence="6">Acid phosphatase</fullName>
    </recommendedName>
</protein>
<dbReference type="SUPFAM" id="SSF53254">
    <property type="entry name" value="Phosphoglycerate mutase-like"/>
    <property type="match status" value="1"/>
</dbReference>
<evidence type="ECO:0000313" key="5">
    <source>
        <dbReference type="Proteomes" id="UP001583186"/>
    </source>
</evidence>
<comment type="caution">
    <text evidence="4">The sequence shown here is derived from an EMBL/GenBank/DDBJ whole genome shotgun (WGS) entry which is preliminary data.</text>
</comment>
<keyword evidence="2" id="KW-0812">Transmembrane</keyword>
<evidence type="ECO:0000256" key="1">
    <source>
        <dbReference type="ARBA" id="ARBA00005375"/>
    </source>
</evidence>
<dbReference type="PANTHER" id="PTHR11567">
    <property type="entry name" value="ACID PHOSPHATASE-RELATED"/>
    <property type="match status" value="1"/>
</dbReference>
<keyword evidence="5" id="KW-1185">Reference proteome</keyword>
<keyword evidence="3" id="KW-0732">Signal</keyword>
<dbReference type="InterPro" id="IPR050645">
    <property type="entry name" value="Histidine_acid_phosphatase"/>
</dbReference>
<feature type="transmembrane region" description="Helical" evidence="2">
    <location>
        <begin position="445"/>
        <end position="469"/>
    </location>
</feature>
<comment type="similarity">
    <text evidence="1">Belongs to the histidine acid phosphatase family.</text>
</comment>
<dbReference type="Pfam" id="PF00328">
    <property type="entry name" value="His_Phos_2"/>
    <property type="match status" value="1"/>
</dbReference>
<dbReference type="EMBL" id="JAWCUI010000030">
    <property type="protein sequence ID" value="KAL1894945.1"/>
    <property type="molecule type" value="Genomic_DNA"/>
</dbReference>
<keyword evidence="2" id="KW-0472">Membrane</keyword>
<accession>A0ABR3Z4H1</accession>
<proteinExistence type="inferred from homology"/>
<sequence>MPSTLRVASSAMLLALATAPVSVVADESVLGIYVFHRHGDRTTKSWPPTMLTALGADQVYASGNYFRERYVAANASSRISAVATDIAVLAQIAVTAPVDNVLQSSANVFTQSLYPPAGTAAQQTLANGTVTESPFSGYQYIPVNIVSSAASASGSEDSEWLQGGSGCNNAIISSNNYFSSSSYLETLNSTKDFYASLLPVINTTFTSAQDTFKNAYTIYDYVHVSEIHNATIPSSDLLTNDTLFQLQTRADQHEWGLAYNSSDPVRAISGAVLAGQILQSLNTTARAVPTAKSTARLNFQFGAYGTFMSFFGLANLTAANPEFYGIVDYASAIVFELVTNATLGDKAVDPSDISVRFLFSNGSAGVNGGLTAYPLFGQSEVTLPWNTFTSEMNKFAISNTISWCNACGNTTGVCDPSALGTGSGSSSGNASTTSSNNGGGGVSRAVAGVIGALVTLAVILGLEALVMLIGGLRVVKKNVAVAGKAASSSA</sequence>
<gene>
    <name evidence="4" type="ORF">Sste5346_005632</name>
</gene>
<evidence type="ECO:0000256" key="3">
    <source>
        <dbReference type="SAM" id="SignalP"/>
    </source>
</evidence>